<accession>A0A0B7C3R1</accession>
<protein>
    <submittedName>
        <fullName evidence="1">Uncharacterized protein</fullName>
    </submittedName>
</protein>
<evidence type="ECO:0000313" key="1">
    <source>
        <dbReference type="EMBL" id="CEK99271.1"/>
    </source>
</evidence>
<feature type="non-terminal residue" evidence="1">
    <location>
        <position position="1"/>
    </location>
</feature>
<proteinExistence type="predicted"/>
<organism evidence="1">
    <name type="scientific">Arion vulgaris</name>
    <dbReference type="NCBI Taxonomy" id="1028688"/>
    <lineage>
        <taxon>Eukaryota</taxon>
        <taxon>Metazoa</taxon>
        <taxon>Spiralia</taxon>
        <taxon>Lophotrochozoa</taxon>
        <taxon>Mollusca</taxon>
        <taxon>Gastropoda</taxon>
        <taxon>Heterobranchia</taxon>
        <taxon>Euthyneura</taxon>
        <taxon>Panpulmonata</taxon>
        <taxon>Eupulmonata</taxon>
        <taxon>Stylommatophora</taxon>
        <taxon>Helicina</taxon>
        <taxon>Arionoidea</taxon>
        <taxon>Arionidae</taxon>
        <taxon>Arion</taxon>
    </lineage>
</organism>
<gene>
    <name evidence="1" type="primary">ORF220872</name>
</gene>
<dbReference type="AlphaFoldDB" id="A0A0B7C3R1"/>
<sequence length="103" mass="11603">LILKKMKEAGLSSVQIMVLVGKMSPVRKVSDLPDMYNHDFGWIDLMTSLENLADLVTQNKIDQSKVHTLKNAWESVKDIVFDKSFGSFLSYLNLLDNSPGKSE</sequence>
<dbReference type="EMBL" id="HACG01052400">
    <property type="protein sequence ID" value="CEK99271.1"/>
    <property type="molecule type" value="Transcribed_RNA"/>
</dbReference>
<name>A0A0B7C3R1_9EUPU</name>
<reference evidence="1" key="1">
    <citation type="submission" date="2014-12" db="EMBL/GenBank/DDBJ databases">
        <title>Insight into the proteome of Arion vulgaris.</title>
        <authorList>
            <person name="Aradska J."/>
            <person name="Bulat T."/>
            <person name="Smidak R."/>
            <person name="Sarate P."/>
            <person name="Gangsoo J."/>
            <person name="Sialana F."/>
            <person name="Bilban M."/>
            <person name="Lubec G."/>
        </authorList>
    </citation>
    <scope>NUCLEOTIDE SEQUENCE</scope>
    <source>
        <tissue evidence="1">Skin</tissue>
    </source>
</reference>
<feature type="non-terminal residue" evidence="1">
    <location>
        <position position="103"/>
    </location>
</feature>